<dbReference type="Pfam" id="PF00578">
    <property type="entry name" value="AhpC-TSA"/>
    <property type="match status" value="1"/>
</dbReference>
<dbReference type="PANTHER" id="PTHR43640:SF1">
    <property type="entry name" value="THIOREDOXIN-DEPENDENT PEROXIREDOXIN"/>
    <property type="match status" value="1"/>
</dbReference>
<organism evidence="3 4">
    <name type="scientific">Actinomadura livida</name>
    <dbReference type="NCBI Taxonomy" id="79909"/>
    <lineage>
        <taxon>Bacteria</taxon>
        <taxon>Bacillati</taxon>
        <taxon>Actinomycetota</taxon>
        <taxon>Actinomycetes</taxon>
        <taxon>Streptosporangiales</taxon>
        <taxon>Thermomonosporaceae</taxon>
        <taxon>Actinomadura</taxon>
    </lineage>
</organism>
<comment type="caution">
    <text evidence="3">The sequence shown here is derived from an EMBL/GenBank/DDBJ whole genome shotgun (WGS) entry which is preliminary data.</text>
</comment>
<reference evidence="2" key="1">
    <citation type="journal article" date="2014" name="Int. J. Syst. Evol. Microbiol.">
        <title>Complete genome of a new Firmicutes species belonging to the dominant human colonic microbiota ('Ruminococcus bicirculans') reveals two chromosomes and a selective capacity to utilize plant glucans.</title>
        <authorList>
            <consortium name="NISC Comparative Sequencing Program"/>
            <person name="Wegmann U."/>
            <person name="Louis P."/>
            <person name="Goesmann A."/>
            <person name="Henrissat B."/>
            <person name="Duncan S.H."/>
            <person name="Flint H.J."/>
        </authorList>
    </citation>
    <scope>NUCLEOTIDE SEQUENCE</scope>
    <source>
        <strain evidence="2">JCM 10667</strain>
    </source>
</reference>
<accession>A0A7W7IB89</accession>
<dbReference type="InterPro" id="IPR036249">
    <property type="entry name" value="Thioredoxin-like_sf"/>
</dbReference>
<dbReference type="PROSITE" id="PS51352">
    <property type="entry name" value="THIOREDOXIN_2"/>
    <property type="match status" value="1"/>
</dbReference>
<evidence type="ECO:0000313" key="2">
    <source>
        <dbReference type="EMBL" id="GAA0586351.1"/>
    </source>
</evidence>
<dbReference type="AlphaFoldDB" id="A0A7W7IB89"/>
<feature type="domain" description="Thioredoxin" evidence="1">
    <location>
        <begin position="8"/>
        <end position="163"/>
    </location>
</feature>
<dbReference type="RefSeq" id="WP_184882293.1">
    <property type="nucleotide sequence ID" value="NZ_BAAAHD010000062.1"/>
</dbReference>
<dbReference type="InterPro" id="IPR013766">
    <property type="entry name" value="Thioredoxin_domain"/>
</dbReference>
<dbReference type="InterPro" id="IPR047262">
    <property type="entry name" value="PRX-like1"/>
</dbReference>
<dbReference type="Proteomes" id="UP001501427">
    <property type="component" value="Unassembled WGS sequence"/>
</dbReference>
<dbReference type="SUPFAM" id="SSF52833">
    <property type="entry name" value="Thioredoxin-like"/>
    <property type="match status" value="1"/>
</dbReference>
<dbReference type="EMBL" id="JACHMV010000001">
    <property type="protein sequence ID" value="MBB4773907.1"/>
    <property type="molecule type" value="Genomic_DNA"/>
</dbReference>
<dbReference type="GO" id="GO:0016491">
    <property type="term" value="F:oxidoreductase activity"/>
    <property type="evidence" value="ECO:0007669"/>
    <property type="project" value="InterPro"/>
</dbReference>
<evidence type="ECO:0000313" key="3">
    <source>
        <dbReference type="EMBL" id="MBB4773907.1"/>
    </source>
</evidence>
<evidence type="ECO:0000313" key="4">
    <source>
        <dbReference type="Proteomes" id="UP000549343"/>
    </source>
</evidence>
<dbReference type="Proteomes" id="UP000549343">
    <property type="component" value="Unassembled WGS sequence"/>
</dbReference>
<protein>
    <submittedName>
        <fullName evidence="3">Peroxiredoxin</fullName>
    </submittedName>
    <submittedName>
        <fullName evidence="2">Thioredoxin family protein</fullName>
    </submittedName>
</protein>
<evidence type="ECO:0000313" key="5">
    <source>
        <dbReference type="Proteomes" id="UP001501427"/>
    </source>
</evidence>
<gene>
    <name evidence="3" type="ORF">F4557_002325</name>
    <name evidence="2" type="ORF">GCM10009546_55900</name>
</gene>
<dbReference type="InterPro" id="IPR000866">
    <property type="entry name" value="AhpC/TSA"/>
</dbReference>
<reference evidence="2" key="4">
    <citation type="submission" date="2023-12" db="EMBL/GenBank/DDBJ databases">
        <authorList>
            <person name="Sun Q."/>
            <person name="Inoue M."/>
        </authorList>
    </citation>
    <scope>NUCLEOTIDE SEQUENCE</scope>
    <source>
        <strain evidence="2">JCM 10667</strain>
    </source>
</reference>
<sequence length="188" mass="20167">MAIASFMVPLGSAVPAFRLPSVEGGTVSEADFADASALLVVFLSNHCPYVRRIEDAIGVVTTEYAANGLATVAVCSNDVSNYPDDDAGHLREQAKRAGFRFPYLVDESQETAKAFKAACTPDFFLYDRERKLAYRGEFDGARPRNDVPSDGASLRAALDLVLAGKSVPEPHTPSLGCGIKWKPGNEPV</sequence>
<dbReference type="Gene3D" id="3.40.30.10">
    <property type="entry name" value="Glutaredoxin"/>
    <property type="match status" value="1"/>
</dbReference>
<evidence type="ECO:0000259" key="1">
    <source>
        <dbReference type="PROSITE" id="PS51352"/>
    </source>
</evidence>
<dbReference type="GO" id="GO:0016209">
    <property type="term" value="F:antioxidant activity"/>
    <property type="evidence" value="ECO:0007669"/>
    <property type="project" value="InterPro"/>
</dbReference>
<name>A0A7W7IB89_9ACTN</name>
<proteinExistence type="predicted"/>
<dbReference type="PANTHER" id="PTHR43640">
    <property type="entry name" value="OS07G0260300 PROTEIN"/>
    <property type="match status" value="1"/>
</dbReference>
<dbReference type="EMBL" id="BAAAHD010000062">
    <property type="protein sequence ID" value="GAA0586351.1"/>
    <property type="molecule type" value="Genomic_DNA"/>
</dbReference>
<reference evidence="5" key="2">
    <citation type="journal article" date="2019" name="Int. J. Syst. Evol. Microbiol.">
        <title>The Global Catalogue of Microorganisms (GCM) 10K type strain sequencing project: providing services to taxonomists for standard genome sequencing and annotation.</title>
        <authorList>
            <consortium name="The Broad Institute Genomics Platform"/>
            <consortium name="The Broad Institute Genome Sequencing Center for Infectious Disease"/>
            <person name="Wu L."/>
            <person name="Ma J."/>
        </authorList>
    </citation>
    <scope>NUCLEOTIDE SEQUENCE [LARGE SCALE GENOMIC DNA]</scope>
    <source>
        <strain evidence="5">JCM 10667</strain>
    </source>
</reference>
<reference evidence="3 4" key="3">
    <citation type="submission" date="2020-08" db="EMBL/GenBank/DDBJ databases">
        <title>Sequencing the genomes of 1000 actinobacteria strains.</title>
        <authorList>
            <person name="Klenk H.-P."/>
        </authorList>
    </citation>
    <scope>NUCLEOTIDE SEQUENCE [LARGE SCALE GENOMIC DNA]</scope>
    <source>
        <strain evidence="3 4">DSM 44772</strain>
    </source>
</reference>
<dbReference type="CDD" id="cd02969">
    <property type="entry name" value="PRX_like1"/>
    <property type="match status" value="1"/>
</dbReference>
<keyword evidence="5" id="KW-1185">Reference proteome</keyword>